<dbReference type="AlphaFoldDB" id="A0AAD5RNG2"/>
<keyword evidence="1" id="KW-0418">Kinase</keyword>
<evidence type="ECO:0000313" key="2">
    <source>
        <dbReference type="Proteomes" id="UP001201980"/>
    </source>
</evidence>
<gene>
    <name evidence="1" type="ORF">MKZ38_002925</name>
</gene>
<comment type="caution">
    <text evidence="1">The sequence shown here is derived from an EMBL/GenBank/DDBJ whole genome shotgun (WGS) entry which is preliminary data.</text>
</comment>
<protein>
    <submittedName>
        <fullName evidence="1">Kinase-like domain</fullName>
    </submittedName>
</protein>
<proteinExistence type="predicted"/>
<dbReference type="Proteomes" id="UP001201980">
    <property type="component" value="Unassembled WGS sequence"/>
</dbReference>
<keyword evidence="1" id="KW-0808">Transferase</keyword>
<sequence length="226" mass="24331">MAKPRIFRYSRFNLDALLALGYALRGQPCISDKSKPPMAGSLNWADLVSFDDGVECILRSPRSGRDTHLSDESACRMLASEAATLKYIRAHSLAPVPQVLSSRTGLRAFSLAIRLASSSPPTPLICIAKPAPTALRGRPGEGHESARGIVIVSQLSQHRFEKVGSLFQDSDNNYSVGECLSPSLIWRQGDSLDGTARGPFNGGRAYLESLISAYISHGLDTASRAS</sequence>
<dbReference type="GO" id="GO:0016301">
    <property type="term" value="F:kinase activity"/>
    <property type="evidence" value="ECO:0007669"/>
    <property type="project" value="UniProtKB-KW"/>
</dbReference>
<organism evidence="1 2">
    <name type="scientific">Zalerion maritima</name>
    <dbReference type="NCBI Taxonomy" id="339359"/>
    <lineage>
        <taxon>Eukaryota</taxon>
        <taxon>Fungi</taxon>
        <taxon>Dikarya</taxon>
        <taxon>Ascomycota</taxon>
        <taxon>Pezizomycotina</taxon>
        <taxon>Sordariomycetes</taxon>
        <taxon>Lulworthiomycetidae</taxon>
        <taxon>Lulworthiales</taxon>
        <taxon>Lulworthiaceae</taxon>
        <taxon>Zalerion</taxon>
    </lineage>
</organism>
<reference evidence="1" key="1">
    <citation type="submission" date="2022-07" db="EMBL/GenBank/DDBJ databases">
        <title>Draft genome sequence of Zalerion maritima ATCC 34329, a (micro)plastics degrading marine fungus.</title>
        <authorList>
            <person name="Paco A."/>
            <person name="Goncalves M.F.M."/>
            <person name="Rocha-Santos T.A.P."/>
            <person name="Alves A."/>
        </authorList>
    </citation>
    <scope>NUCLEOTIDE SEQUENCE</scope>
    <source>
        <strain evidence="1">ATCC 34329</strain>
    </source>
</reference>
<evidence type="ECO:0000313" key="1">
    <source>
        <dbReference type="EMBL" id="KAJ2899674.1"/>
    </source>
</evidence>
<accession>A0AAD5RNG2</accession>
<keyword evidence="2" id="KW-1185">Reference proteome</keyword>
<dbReference type="EMBL" id="JAKWBI020000191">
    <property type="protein sequence ID" value="KAJ2899674.1"/>
    <property type="molecule type" value="Genomic_DNA"/>
</dbReference>
<name>A0AAD5RNG2_9PEZI</name>